<feature type="transmembrane region" description="Helical" evidence="2">
    <location>
        <begin position="759"/>
        <end position="779"/>
    </location>
</feature>
<feature type="transmembrane region" description="Helical" evidence="2">
    <location>
        <begin position="831"/>
        <end position="848"/>
    </location>
</feature>
<evidence type="ECO:0000256" key="2">
    <source>
        <dbReference type="SAM" id="Phobius"/>
    </source>
</evidence>
<feature type="transmembrane region" description="Helical" evidence="2">
    <location>
        <begin position="483"/>
        <end position="501"/>
    </location>
</feature>
<keyword evidence="4" id="KW-1185">Reference proteome</keyword>
<dbReference type="Pfam" id="PF10101">
    <property type="entry name" value="DUF2339"/>
    <property type="match status" value="1"/>
</dbReference>
<feature type="transmembrane region" description="Helical" evidence="2">
    <location>
        <begin position="171"/>
        <end position="191"/>
    </location>
</feature>
<feature type="compositionally biased region" description="Pro residues" evidence="1">
    <location>
        <begin position="76"/>
        <end position="95"/>
    </location>
</feature>
<feature type="transmembrane region" description="Helical" evidence="2">
    <location>
        <begin position="596"/>
        <end position="617"/>
    </location>
</feature>
<proteinExistence type="predicted"/>
<feature type="transmembrane region" description="Helical" evidence="2">
    <location>
        <begin position="332"/>
        <end position="352"/>
    </location>
</feature>
<feature type="transmembrane region" description="Helical" evidence="2">
    <location>
        <begin position="513"/>
        <end position="534"/>
    </location>
</feature>
<reference evidence="3 4" key="1">
    <citation type="submission" date="2019-07" db="EMBL/GenBank/DDBJ databases">
        <title>Whole genome shotgun sequence of Methylobacterium haplocladii NBRC 107714.</title>
        <authorList>
            <person name="Hosoyama A."/>
            <person name="Uohara A."/>
            <person name="Ohji S."/>
            <person name="Ichikawa N."/>
        </authorList>
    </citation>
    <scope>NUCLEOTIDE SEQUENCE [LARGE SCALE GENOMIC DNA]</scope>
    <source>
        <strain evidence="3 4">NBRC 107714</strain>
    </source>
</reference>
<keyword evidence="2" id="KW-1133">Transmembrane helix</keyword>
<dbReference type="OrthoDB" id="5422830at2"/>
<feature type="transmembrane region" description="Helical" evidence="2">
    <location>
        <begin position="105"/>
        <end position="124"/>
    </location>
</feature>
<feature type="transmembrane region" description="Helical" evidence="2">
    <location>
        <begin position="727"/>
        <end position="747"/>
    </location>
</feature>
<sequence>MDELVFYAGLAIAALAILVSGPVAIALTIAQRGRIAVLESRLAAFERMPPAAAPTLEAPASRRQPEPARENLRPAPTVPPIPKSRPDPVAKPPRPSFEERFGTRWTVWVGGIALAFGAALLVRYSVEAGYFGPALRMASGFALALGFLAVGETLRRRLRGTLPVPATWPDIPAMVTAAGTVALFGAIYAAYALYGFIGPELAFVALGATGLAAMVLALLHGPALAGIGLIGALATPLLVGKGGGSAWPLTLYLPVVAASAYGFAWFKGWRALAVAGGIGAGAWSLLLGLSAGDASTAAAALIHVVLQAALAGLTFALPHHATTAEHARPDRATTAVLFAAALTMLAVLGLTVQTGYGAVWILTALAAVVIPAAAGFLVMPAAAGLVVAGLASSAVIILWPPEPGLHWDSLLIRLDTTDPGVLLALAGLSAVGIAAMGGLRLIGGGRLPLATALIYAAGAALAPLAALSFAYLRLAQASVSPSFALAAGVLALGMTGLAAAFRAQRERTPADALTIGFGVFAAAAVAALALGMVFAVSGGSLTVAMALAALGTGAIARRLDIPALRWCVAGLGVVVAGRLAWDPMVVGGELGQMPVLNWLLVGYGVPALAFGLASRLIRLPGTKPDAPPLIAEALSFLLAAFLVFFEIRHALHGGDIFAEDSGVLEQGLMALSALGFAAVLVRLDGVHHSAVIRIASLAFGVIAFAQSLLALVFAVNPLLTDEAVGGGILFNEIVIAYGLPALVALALARTAQATRPRWYVLAAGGVGMILGFLALTLTIRHGFQGAQMGLDRETSQPEWYAYSAGWLAFGLALLGYGLLRHSLTARLASAALVALSTLKVFLVDLAGLDGPLRALSFLGLGAVLIGIGLVYQRFVFAPARAT</sequence>
<dbReference type="RefSeq" id="WP_147077393.1">
    <property type="nucleotide sequence ID" value="NZ_BJZT01000009.1"/>
</dbReference>
<keyword evidence="2" id="KW-0812">Transmembrane</keyword>
<feature type="transmembrane region" description="Helical" evidence="2">
    <location>
        <begin position="246"/>
        <end position="264"/>
    </location>
</feature>
<evidence type="ECO:0000313" key="3">
    <source>
        <dbReference type="EMBL" id="GEO98718.1"/>
    </source>
</evidence>
<feature type="transmembrane region" description="Helical" evidence="2">
    <location>
        <begin position="690"/>
        <end position="715"/>
    </location>
</feature>
<dbReference type="InterPro" id="IPR014600">
    <property type="entry name" value="UCP035905_mem"/>
</dbReference>
<organism evidence="3 4">
    <name type="scientific">Methylobacterium haplocladii</name>
    <dbReference type="NCBI Taxonomy" id="1176176"/>
    <lineage>
        <taxon>Bacteria</taxon>
        <taxon>Pseudomonadati</taxon>
        <taxon>Pseudomonadota</taxon>
        <taxon>Alphaproteobacteria</taxon>
        <taxon>Hyphomicrobiales</taxon>
        <taxon>Methylobacteriaceae</taxon>
        <taxon>Methylobacterium</taxon>
    </lineage>
</organism>
<feature type="transmembrane region" description="Helical" evidence="2">
    <location>
        <begin position="197"/>
        <end position="216"/>
    </location>
</feature>
<accession>A0A512IM46</accession>
<dbReference type="InterPro" id="IPR019286">
    <property type="entry name" value="DUF2339_TM"/>
</dbReference>
<feature type="transmembrane region" description="Helical" evidence="2">
    <location>
        <begin position="629"/>
        <end position="647"/>
    </location>
</feature>
<feature type="transmembrane region" description="Helical" evidence="2">
    <location>
        <begin position="271"/>
        <end position="291"/>
    </location>
</feature>
<dbReference type="PANTHER" id="PTHR38434">
    <property type="entry name" value="BLL2549 PROTEIN"/>
    <property type="match status" value="1"/>
</dbReference>
<feature type="transmembrane region" description="Helical" evidence="2">
    <location>
        <begin position="6"/>
        <end position="30"/>
    </location>
</feature>
<comment type="caution">
    <text evidence="3">The sequence shown here is derived from an EMBL/GenBank/DDBJ whole genome shotgun (WGS) entry which is preliminary data.</text>
</comment>
<keyword evidence="2" id="KW-0472">Membrane</keyword>
<evidence type="ECO:0008006" key="5">
    <source>
        <dbReference type="Google" id="ProtNLM"/>
    </source>
</evidence>
<evidence type="ECO:0000256" key="1">
    <source>
        <dbReference type="SAM" id="MobiDB-lite"/>
    </source>
</evidence>
<feature type="transmembrane region" description="Helical" evidence="2">
    <location>
        <begin position="383"/>
        <end position="401"/>
    </location>
</feature>
<feature type="transmembrane region" description="Helical" evidence="2">
    <location>
        <begin position="358"/>
        <end position="378"/>
    </location>
</feature>
<dbReference type="AlphaFoldDB" id="A0A512IM46"/>
<name>A0A512IM46_9HYPH</name>
<dbReference type="PIRSF" id="PIRSF035905">
    <property type="entry name" value="UCP035905_mp"/>
    <property type="match status" value="1"/>
</dbReference>
<gene>
    <name evidence="3" type="ORF">MHA02_11060</name>
</gene>
<feature type="region of interest" description="Disordered" evidence="1">
    <location>
        <begin position="54"/>
        <end position="96"/>
    </location>
</feature>
<dbReference type="EMBL" id="BJZT01000009">
    <property type="protein sequence ID" value="GEO98718.1"/>
    <property type="molecule type" value="Genomic_DNA"/>
</dbReference>
<feature type="transmembrane region" description="Helical" evidence="2">
    <location>
        <begin position="854"/>
        <end position="871"/>
    </location>
</feature>
<feature type="transmembrane region" description="Helical" evidence="2">
    <location>
        <begin position="667"/>
        <end position="683"/>
    </location>
</feature>
<feature type="transmembrane region" description="Helical" evidence="2">
    <location>
        <begin position="449"/>
        <end position="471"/>
    </location>
</feature>
<feature type="transmembrane region" description="Helical" evidence="2">
    <location>
        <begin position="297"/>
        <end position="320"/>
    </location>
</feature>
<feature type="transmembrane region" description="Helical" evidence="2">
    <location>
        <begin position="540"/>
        <end position="556"/>
    </location>
</feature>
<feature type="transmembrane region" description="Helical" evidence="2">
    <location>
        <begin position="563"/>
        <end position="581"/>
    </location>
</feature>
<dbReference type="Proteomes" id="UP000321258">
    <property type="component" value="Unassembled WGS sequence"/>
</dbReference>
<feature type="transmembrane region" description="Helical" evidence="2">
    <location>
        <begin position="421"/>
        <end position="442"/>
    </location>
</feature>
<evidence type="ECO:0000313" key="4">
    <source>
        <dbReference type="Proteomes" id="UP000321258"/>
    </source>
</evidence>
<dbReference type="PANTHER" id="PTHR38434:SF1">
    <property type="entry name" value="BLL2549 PROTEIN"/>
    <property type="match status" value="1"/>
</dbReference>
<protein>
    <recommendedName>
        <fullName evidence="5">DUF2339 domain-containing protein</fullName>
    </recommendedName>
</protein>
<feature type="transmembrane region" description="Helical" evidence="2">
    <location>
        <begin position="799"/>
        <end position="819"/>
    </location>
</feature>
<feature type="compositionally biased region" description="Basic and acidic residues" evidence="1">
    <location>
        <begin position="63"/>
        <end position="72"/>
    </location>
</feature>